<comment type="caution">
    <text evidence="13">The sequence shown here is derived from an EMBL/GenBank/DDBJ whole genome shotgun (WGS) entry which is preliminary data.</text>
</comment>
<comment type="similarity">
    <text evidence="2 10">Belongs to the class-I aminoacyl-tRNA synthetase family. Glutamate--tRNA ligase type 1 subfamily.</text>
</comment>
<evidence type="ECO:0000256" key="3">
    <source>
        <dbReference type="ARBA" id="ARBA00011245"/>
    </source>
</evidence>
<keyword evidence="5 10" id="KW-0436">Ligase</keyword>
<feature type="short sequence motif" description="'KMSKS' region" evidence="10">
    <location>
        <begin position="242"/>
        <end position="246"/>
    </location>
</feature>
<keyword evidence="8 10" id="KW-0648">Protein biosynthesis</keyword>
<dbReference type="PANTHER" id="PTHR43311">
    <property type="entry name" value="GLUTAMATE--TRNA LIGASE"/>
    <property type="match status" value="1"/>
</dbReference>
<dbReference type="GO" id="GO:0005524">
    <property type="term" value="F:ATP binding"/>
    <property type="evidence" value="ECO:0007669"/>
    <property type="project" value="UniProtKB-UniRule"/>
</dbReference>
<dbReference type="PRINTS" id="PR00987">
    <property type="entry name" value="TRNASYNTHGLU"/>
</dbReference>
<dbReference type="InterPro" id="IPR020058">
    <property type="entry name" value="Glu/Gln-tRNA-synth_Ib_cat-dom"/>
</dbReference>
<dbReference type="Proteomes" id="UP000229893">
    <property type="component" value="Unassembled WGS sequence"/>
</dbReference>
<evidence type="ECO:0000256" key="6">
    <source>
        <dbReference type="ARBA" id="ARBA00022741"/>
    </source>
</evidence>
<evidence type="ECO:0000256" key="2">
    <source>
        <dbReference type="ARBA" id="ARBA00007894"/>
    </source>
</evidence>
<dbReference type="CDD" id="cd00808">
    <property type="entry name" value="GluRS_core"/>
    <property type="match status" value="1"/>
</dbReference>
<dbReference type="GO" id="GO:0006424">
    <property type="term" value="P:glutamyl-tRNA aminoacylation"/>
    <property type="evidence" value="ECO:0007669"/>
    <property type="project" value="UniProtKB-UniRule"/>
</dbReference>
<dbReference type="SUPFAM" id="SSF48163">
    <property type="entry name" value="An anticodon-binding domain of class I aminoacyl-tRNA synthetases"/>
    <property type="match status" value="1"/>
</dbReference>
<keyword evidence="9 10" id="KW-0030">Aminoacyl-tRNA synthetase</keyword>
<dbReference type="HAMAP" id="MF_00022">
    <property type="entry name" value="Glu_tRNA_synth_type1"/>
    <property type="match status" value="1"/>
</dbReference>
<dbReference type="InterPro" id="IPR033910">
    <property type="entry name" value="GluRS_core"/>
</dbReference>
<dbReference type="Gene3D" id="3.40.50.620">
    <property type="entry name" value="HUPs"/>
    <property type="match status" value="1"/>
</dbReference>
<comment type="function">
    <text evidence="10">Catalyzes the attachment of glutamate to tRNA(Glu) in a two-step reaction: glutamate is first activated by ATP to form Glu-AMP and then transferred to the acceptor end of tRNA(Glu).</text>
</comment>
<name>A0A2H0N7B6_9BACT</name>
<dbReference type="GO" id="GO:0005829">
    <property type="term" value="C:cytosol"/>
    <property type="evidence" value="ECO:0007669"/>
    <property type="project" value="TreeGrafter"/>
</dbReference>
<reference evidence="13 14" key="1">
    <citation type="submission" date="2017-09" db="EMBL/GenBank/DDBJ databases">
        <title>Depth-based differentiation of microbial function through sediment-hosted aquifers and enrichment of novel symbionts in the deep terrestrial subsurface.</title>
        <authorList>
            <person name="Probst A.J."/>
            <person name="Ladd B."/>
            <person name="Jarett J.K."/>
            <person name="Geller-Mcgrath D.E."/>
            <person name="Sieber C.M."/>
            <person name="Emerson J.B."/>
            <person name="Anantharaman K."/>
            <person name="Thomas B.C."/>
            <person name="Malmstrom R."/>
            <person name="Stieglmeier M."/>
            <person name="Klingl A."/>
            <person name="Woyke T."/>
            <person name="Ryan C.M."/>
            <person name="Banfield J.F."/>
        </authorList>
    </citation>
    <scope>NUCLEOTIDE SEQUENCE [LARGE SCALE GENOMIC DNA]</scope>
    <source>
        <strain evidence="13">CG11_big_fil_rev_8_21_14_0_20_35_14</strain>
    </source>
</reference>
<dbReference type="InterPro" id="IPR014729">
    <property type="entry name" value="Rossmann-like_a/b/a_fold"/>
</dbReference>
<feature type="domain" description="Aminoacyl-tRNA synthetase class I anticodon-binding" evidence="12">
    <location>
        <begin position="339"/>
        <end position="460"/>
    </location>
</feature>
<comment type="subunit">
    <text evidence="3 10">Monomer.</text>
</comment>
<keyword evidence="4 10" id="KW-0963">Cytoplasm</keyword>
<comment type="caution">
    <text evidence="10">Lacks conserved residue(s) required for the propagation of feature annotation.</text>
</comment>
<feature type="short sequence motif" description="'HIGH' region" evidence="10">
    <location>
        <begin position="14"/>
        <end position="24"/>
    </location>
</feature>
<keyword evidence="6 10" id="KW-0547">Nucleotide-binding</keyword>
<evidence type="ECO:0000256" key="8">
    <source>
        <dbReference type="ARBA" id="ARBA00022917"/>
    </source>
</evidence>
<dbReference type="EMBL" id="PCWO01000038">
    <property type="protein sequence ID" value="PIR04781.1"/>
    <property type="molecule type" value="Genomic_DNA"/>
</dbReference>
<dbReference type="NCBIfam" id="TIGR00464">
    <property type="entry name" value="gltX_bact"/>
    <property type="match status" value="1"/>
</dbReference>
<dbReference type="GO" id="GO:0004818">
    <property type="term" value="F:glutamate-tRNA ligase activity"/>
    <property type="evidence" value="ECO:0007669"/>
    <property type="project" value="UniProtKB-UniRule"/>
</dbReference>
<keyword evidence="7 10" id="KW-0067">ATP-binding</keyword>
<sequence>MSPENSRVRVRIAPSPTGKLHLGTARTALFNFLFARHHNGDFLIRIEDTDKERSKKEYEHNIIDNLKWLGIESDDHIIHQSERGDIYKRYLEKLLNQNKAYYCYCTKEELEAEKEALITAGLPPKYNGRCASQKPQEAGDASSQLIRLRVPQKKIVVKDMIRGNVTFDSSLIGDIPIAKNLDTPLFHFAVVVDDFEMKISHVIRGEDHLTNTAKHILIGESLEFNIPHYAHLPLLLAPQGGKLSKRDLETSFDDFRNQGYLKEALINFIALLGWHPEKDREVMSLDELIEEFDIKRVQKGGAAINIEKLDWLNAHYIRNKSVDELVLCLKGFIPQEWFDKNGLLRGALELQKDRLKKLSLAKENLGFFFELEEYEPELLIWKDNSEKETLDSLKKILDLVEDSFEKSFEKIVELAEKEGRGDIYWPLRVALSGLKNSPPPIEIMKVLGEEESIIRTRKAIKKLQ</sequence>
<dbReference type="PROSITE" id="PS00178">
    <property type="entry name" value="AA_TRNA_LIGASE_I"/>
    <property type="match status" value="1"/>
</dbReference>
<comment type="subcellular location">
    <subcellularLocation>
        <location evidence="1 10">Cytoplasm</location>
    </subcellularLocation>
</comment>
<proteinExistence type="inferred from homology"/>
<evidence type="ECO:0000256" key="10">
    <source>
        <dbReference type="HAMAP-Rule" id="MF_00022"/>
    </source>
</evidence>
<comment type="catalytic activity">
    <reaction evidence="10">
        <text>tRNA(Glu) + L-glutamate + ATP = L-glutamyl-tRNA(Glu) + AMP + diphosphate</text>
        <dbReference type="Rhea" id="RHEA:23540"/>
        <dbReference type="Rhea" id="RHEA-COMP:9663"/>
        <dbReference type="Rhea" id="RHEA-COMP:9680"/>
        <dbReference type="ChEBI" id="CHEBI:29985"/>
        <dbReference type="ChEBI" id="CHEBI:30616"/>
        <dbReference type="ChEBI" id="CHEBI:33019"/>
        <dbReference type="ChEBI" id="CHEBI:78442"/>
        <dbReference type="ChEBI" id="CHEBI:78520"/>
        <dbReference type="ChEBI" id="CHEBI:456215"/>
        <dbReference type="EC" id="6.1.1.17"/>
    </reaction>
</comment>
<dbReference type="InterPro" id="IPR008925">
    <property type="entry name" value="aa_tRNA-synth_I_cd-bd_sf"/>
</dbReference>
<evidence type="ECO:0000256" key="1">
    <source>
        <dbReference type="ARBA" id="ARBA00004496"/>
    </source>
</evidence>
<gene>
    <name evidence="10" type="primary">gltX</name>
    <name evidence="13" type="ORF">COV57_02620</name>
</gene>
<dbReference type="Pfam" id="PF19269">
    <property type="entry name" value="Anticodon_2"/>
    <property type="match status" value="1"/>
</dbReference>
<evidence type="ECO:0000313" key="14">
    <source>
        <dbReference type="Proteomes" id="UP000229893"/>
    </source>
</evidence>
<dbReference type="InterPro" id="IPR020751">
    <property type="entry name" value="aa-tRNA-synth_I_codon-bd_sub2"/>
</dbReference>
<dbReference type="InterPro" id="IPR004527">
    <property type="entry name" value="Glu-tRNA-ligase_bac/mito"/>
</dbReference>
<evidence type="ECO:0000256" key="7">
    <source>
        <dbReference type="ARBA" id="ARBA00022840"/>
    </source>
</evidence>
<dbReference type="InterPro" id="IPR000924">
    <property type="entry name" value="Glu/Gln-tRNA-synth"/>
</dbReference>
<evidence type="ECO:0000256" key="9">
    <source>
        <dbReference type="ARBA" id="ARBA00023146"/>
    </source>
</evidence>
<evidence type="ECO:0000259" key="12">
    <source>
        <dbReference type="Pfam" id="PF19269"/>
    </source>
</evidence>
<feature type="domain" description="Glutamyl/glutaminyl-tRNA synthetase class Ib catalytic" evidence="11">
    <location>
        <begin position="8"/>
        <end position="311"/>
    </location>
</feature>
<dbReference type="FunFam" id="3.40.50.620:FF:000007">
    <property type="entry name" value="Glutamate--tRNA ligase"/>
    <property type="match status" value="1"/>
</dbReference>
<protein>
    <recommendedName>
        <fullName evidence="10">Glutamate--tRNA ligase</fullName>
        <ecNumber evidence="10">6.1.1.17</ecNumber>
    </recommendedName>
    <alternativeName>
        <fullName evidence="10">Glutamyl-tRNA synthetase</fullName>
        <shortName evidence="10">GluRS</shortName>
    </alternativeName>
</protein>
<feature type="binding site" evidence="10">
    <location>
        <position position="245"/>
    </location>
    <ligand>
        <name>ATP</name>
        <dbReference type="ChEBI" id="CHEBI:30616"/>
    </ligand>
</feature>
<dbReference type="PANTHER" id="PTHR43311:SF2">
    <property type="entry name" value="GLUTAMATE--TRNA LIGASE, MITOCHONDRIAL-RELATED"/>
    <property type="match status" value="1"/>
</dbReference>
<evidence type="ECO:0000259" key="11">
    <source>
        <dbReference type="Pfam" id="PF00749"/>
    </source>
</evidence>
<evidence type="ECO:0000256" key="5">
    <source>
        <dbReference type="ARBA" id="ARBA00022598"/>
    </source>
</evidence>
<dbReference type="Pfam" id="PF00749">
    <property type="entry name" value="tRNA-synt_1c"/>
    <property type="match status" value="1"/>
</dbReference>
<dbReference type="EC" id="6.1.1.17" evidence="10"/>
<dbReference type="SUPFAM" id="SSF52374">
    <property type="entry name" value="Nucleotidylyl transferase"/>
    <property type="match status" value="1"/>
</dbReference>
<dbReference type="InterPro" id="IPR045462">
    <property type="entry name" value="aa-tRNA-synth_I_cd-bd"/>
</dbReference>
<organism evidence="13 14">
    <name type="scientific">Candidatus Liptonbacteria bacterium CG11_big_fil_rev_8_21_14_0_20_35_14</name>
    <dbReference type="NCBI Taxonomy" id="1974634"/>
    <lineage>
        <taxon>Bacteria</taxon>
        <taxon>Candidatus Liptoniibacteriota</taxon>
    </lineage>
</organism>
<evidence type="ECO:0000256" key="4">
    <source>
        <dbReference type="ARBA" id="ARBA00022490"/>
    </source>
</evidence>
<dbReference type="GO" id="GO:0008270">
    <property type="term" value="F:zinc ion binding"/>
    <property type="evidence" value="ECO:0007669"/>
    <property type="project" value="InterPro"/>
</dbReference>
<dbReference type="InterPro" id="IPR049940">
    <property type="entry name" value="GluQ/Sye"/>
</dbReference>
<dbReference type="GO" id="GO:0000049">
    <property type="term" value="F:tRNA binding"/>
    <property type="evidence" value="ECO:0007669"/>
    <property type="project" value="InterPro"/>
</dbReference>
<evidence type="ECO:0000313" key="13">
    <source>
        <dbReference type="EMBL" id="PIR04781.1"/>
    </source>
</evidence>
<dbReference type="InterPro" id="IPR001412">
    <property type="entry name" value="aa-tRNA-synth_I_CS"/>
</dbReference>
<dbReference type="AlphaFoldDB" id="A0A2H0N7B6"/>
<accession>A0A2H0N7B6</accession>
<dbReference type="Gene3D" id="1.10.10.350">
    <property type="match status" value="1"/>
</dbReference>